<protein>
    <recommendedName>
        <fullName evidence="1">Phage head morphogenesis domain-containing protein</fullName>
    </recommendedName>
</protein>
<name>A0A5B2VX29_9BACT</name>
<dbReference type="Pfam" id="PF04233">
    <property type="entry name" value="Phage_Mu_F"/>
    <property type="match status" value="1"/>
</dbReference>
<dbReference type="EMBL" id="VUOC01000002">
    <property type="protein sequence ID" value="KAA2242817.1"/>
    <property type="molecule type" value="Genomic_DNA"/>
</dbReference>
<comment type="caution">
    <text evidence="2">The sequence shown here is derived from an EMBL/GenBank/DDBJ whole genome shotgun (WGS) entry which is preliminary data.</text>
</comment>
<feature type="domain" description="Phage head morphogenesis" evidence="1">
    <location>
        <begin position="103"/>
        <end position="190"/>
    </location>
</feature>
<evidence type="ECO:0000313" key="3">
    <source>
        <dbReference type="Proteomes" id="UP000324611"/>
    </source>
</evidence>
<proteinExistence type="predicted"/>
<gene>
    <name evidence="2" type="ORF">F0L74_09825</name>
</gene>
<reference evidence="2 3" key="1">
    <citation type="submission" date="2019-09" db="EMBL/GenBank/DDBJ databases">
        <title>Chitinophaga ginsengihumi sp. nov., isolated from soil of ginseng rhizosphere.</title>
        <authorList>
            <person name="Lee J."/>
        </authorList>
    </citation>
    <scope>NUCLEOTIDE SEQUENCE [LARGE SCALE GENOMIC DNA]</scope>
    <source>
        <strain evidence="2 3">BN140078</strain>
    </source>
</reference>
<keyword evidence="3" id="KW-1185">Reference proteome</keyword>
<evidence type="ECO:0000313" key="2">
    <source>
        <dbReference type="EMBL" id="KAA2242817.1"/>
    </source>
</evidence>
<dbReference type="AlphaFoldDB" id="A0A5B2VX29"/>
<organism evidence="2 3">
    <name type="scientific">Chitinophaga agrisoli</name>
    <dbReference type="NCBI Taxonomy" id="2607653"/>
    <lineage>
        <taxon>Bacteria</taxon>
        <taxon>Pseudomonadati</taxon>
        <taxon>Bacteroidota</taxon>
        <taxon>Chitinophagia</taxon>
        <taxon>Chitinophagales</taxon>
        <taxon>Chitinophagaceae</taxon>
        <taxon>Chitinophaga</taxon>
    </lineage>
</organism>
<reference evidence="2 3" key="2">
    <citation type="submission" date="2019-09" db="EMBL/GenBank/DDBJ databases">
        <authorList>
            <person name="Jin C."/>
        </authorList>
    </citation>
    <scope>NUCLEOTIDE SEQUENCE [LARGE SCALE GENOMIC DNA]</scope>
    <source>
        <strain evidence="2 3">BN140078</strain>
    </source>
</reference>
<dbReference type="NCBIfam" id="TIGR01641">
    <property type="entry name" value="phageSPP1_gp7"/>
    <property type="match status" value="1"/>
</dbReference>
<evidence type="ECO:0000259" key="1">
    <source>
        <dbReference type="Pfam" id="PF04233"/>
    </source>
</evidence>
<dbReference type="InterPro" id="IPR006528">
    <property type="entry name" value="Phage_head_morphogenesis_dom"/>
</dbReference>
<dbReference type="RefSeq" id="WP_149837693.1">
    <property type="nucleotide sequence ID" value="NZ_VUOC01000002.1"/>
</dbReference>
<sequence length="262" mass="29776">MFEFSEEQITRLLAAIYNGSVQPYALPDALYYAIADYIKKGLYAGFGGGLSDFAVGGKDFELLDEMRENVYMFSGAKTYQQVKVMSELLTEGETIMPFADFKVAARGVFDQYNVAWLRTEYDTAIGQGHCAVKWNSIMQNADVLPMLEYDAVMDQNTSDICRPLNGVRLPVNDPFWRKYAPLNHFNCRCLIRQLEDGRSTSKSKIEGLESEVGDKMQDIFKMNPGIDRVVFSDKHPYFDVAPKDREYAARNFDLPIPKSDRA</sequence>
<dbReference type="Proteomes" id="UP000324611">
    <property type="component" value="Unassembled WGS sequence"/>
</dbReference>
<accession>A0A5B2VX29</accession>